<evidence type="ECO:0000256" key="1">
    <source>
        <dbReference type="ARBA" id="ARBA00004418"/>
    </source>
</evidence>
<dbReference type="OrthoDB" id="7346865at2"/>
<evidence type="ECO:0000256" key="5">
    <source>
        <dbReference type="ARBA" id="ARBA00022723"/>
    </source>
</evidence>
<gene>
    <name evidence="13" type="primary">znuA</name>
    <name evidence="13" type="ORF">ERCICURT3053_370</name>
</gene>
<comment type="similarity">
    <text evidence="2">Belongs to the bacterial solute-binding protein 9 family.</text>
</comment>
<comment type="subcellular location">
    <subcellularLocation>
        <location evidence="1">Periplasm</location>
    </subcellularLocation>
</comment>
<proteinExistence type="inferred from homology"/>
<dbReference type="PANTHER" id="PTHR42953:SF3">
    <property type="entry name" value="HIGH-AFFINITY ZINC UPTAKE SYSTEM PROTEIN ZNUA"/>
    <property type="match status" value="1"/>
</dbReference>
<dbReference type="GO" id="GO:0006829">
    <property type="term" value="P:zinc ion transport"/>
    <property type="evidence" value="ECO:0007669"/>
    <property type="project" value="UniProtKB-KW"/>
</dbReference>
<evidence type="ECO:0000256" key="4">
    <source>
        <dbReference type="ARBA" id="ARBA00022448"/>
    </source>
</evidence>
<keyword evidence="10" id="KW-0406">Ion transport</keyword>
<sequence precursor="true">MLYKKLRLIIIQSGIIIFALSLFPVKAAIVASIKPIGLIAAAIAHDIVSIEIILPDGASVHDYSLRPLDIKKIKAAELILWSGPAMEAFMSKVTETVTIDKKIEIDLLPDIQSLLLRNSNGSCLSYLDSSISLREMGFDKDKKKQHHSQHNMHFWMSPEISRKIAIVIYEKLLKLMPIHHKQLDANLQHFKFSMLMTDAYINNQLSELKGKGYFVFHDAYAYFEKYYGLTPEGCFTVNPEIPLGAQRLYKIRRALIKKKVICVFSEPQFRPAIIKAIIRDTPVRAGTLDPLGAGISLGKDSYVQFLIQLSDQYVNCLKGD</sequence>
<evidence type="ECO:0000256" key="9">
    <source>
        <dbReference type="ARBA" id="ARBA00022906"/>
    </source>
</evidence>
<evidence type="ECO:0000313" key="13">
    <source>
        <dbReference type="EMBL" id="VFP78737.1"/>
    </source>
</evidence>
<dbReference type="NCBIfam" id="NF007091">
    <property type="entry name" value="PRK09545.1"/>
    <property type="match status" value="1"/>
</dbReference>
<keyword evidence="6" id="KW-0732">Signal</keyword>
<dbReference type="InterPro" id="IPR050492">
    <property type="entry name" value="Bact_metal-bind_prot9"/>
</dbReference>
<evidence type="ECO:0000313" key="14">
    <source>
        <dbReference type="Proteomes" id="UP000294364"/>
    </source>
</evidence>
<dbReference type="FunFam" id="3.40.50.1980:FF:000006">
    <property type="entry name" value="Zinc ABC transporter substrate-binding protein ZnuA"/>
    <property type="match status" value="1"/>
</dbReference>
<evidence type="ECO:0000256" key="11">
    <source>
        <dbReference type="ARBA" id="ARBA00023157"/>
    </source>
</evidence>
<dbReference type="Pfam" id="PF01297">
    <property type="entry name" value="ZnuA"/>
    <property type="match status" value="1"/>
</dbReference>
<dbReference type="Gene3D" id="3.40.50.1980">
    <property type="entry name" value="Nitrogenase molybdenum iron protein domain"/>
    <property type="match status" value="2"/>
</dbReference>
<evidence type="ECO:0000256" key="12">
    <source>
        <dbReference type="ARBA" id="ARBA00045516"/>
    </source>
</evidence>
<dbReference type="InterPro" id="IPR006127">
    <property type="entry name" value="ZnuA-like"/>
</dbReference>
<dbReference type="GO" id="GO:0042597">
    <property type="term" value="C:periplasmic space"/>
    <property type="evidence" value="ECO:0007669"/>
    <property type="project" value="UniProtKB-SubCell"/>
</dbReference>
<keyword evidence="11" id="KW-1015">Disulfide bond</keyword>
<dbReference type="Proteomes" id="UP000294364">
    <property type="component" value="Chromosome"/>
</dbReference>
<dbReference type="PANTHER" id="PTHR42953">
    <property type="entry name" value="HIGH-AFFINITY ZINC UPTAKE SYSTEM PROTEIN ZNUA-RELATED"/>
    <property type="match status" value="1"/>
</dbReference>
<comment type="function">
    <text evidence="12">Part of the ATP-binding cassette (ABC) transport system ZnuABC involved in zinc import. Binds zinc with high affinity and specificity and delivers it to the membrane permease for translocation into the cytoplasm.</text>
</comment>
<keyword evidence="9" id="KW-0864">Zinc transport</keyword>
<dbReference type="CDD" id="cd01019">
    <property type="entry name" value="ZnuA"/>
    <property type="match status" value="1"/>
</dbReference>
<keyword evidence="4" id="KW-0813">Transport</keyword>
<dbReference type="SUPFAM" id="SSF53807">
    <property type="entry name" value="Helical backbone' metal receptor"/>
    <property type="match status" value="1"/>
</dbReference>
<dbReference type="InterPro" id="IPR035520">
    <property type="entry name" value="ZnuA"/>
</dbReference>
<reference evidence="13 14" key="1">
    <citation type="submission" date="2019-02" db="EMBL/GenBank/DDBJ databases">
        <authorList>
            <person name="Manzano-Marin A."/>
            <person name="Manzano-Marin A."/>
        </authorList>
    </citation>
    <scope>NUCLEOTIDE SEQUENCE [LARGE SCALE GENOMIC DNA]</scope>
    <source>
        <strain evidence="13 14">ErCicurtihirsuta</strain>
    </source>
</reference>
<dbReference type="RefSeq" id="WP_157992043.1">
    <property type="nucleotide sequence ID" value="NZ_LR217698.1"/>
</dbReference>
<accession>A0A451CZW9</accession>
<evidence type="ECO:0000256" key="2">
    <source>
        <dbReference type="ARBA" id="ARBA00011028"/>
    </source>
</evidence>
<evidence type="ECO:0000256" key="6">
    <source>
        <dbReference type="ARBA" id="ARBA00022729"/>
    </source>
</evidence>
<dbReference type="AlphaFoldDB" id="A0A451CZW9"/>
<evidence type="ECO:0000256" key="7">
    <source>
        <dbReference type="ARBA" id="ARBA00022764"/>
    </source>
</evidence>
<keyword evidence="8" id="KW-0862">Zinc</keyword>
<organism evidence="13 14">
    <name type="scientific">Candidatus Erwinia haradaeae</name>
    <dbReference type="NCBI Taxonomy" id="1922217"/>
    <lineage>
        <taxon>Bacteria</taxon>
        <taxon>Pseudomonadati</taxon>
        <taxon>Pseudomonadota</taxon>
        <taxon>Gammaproteobacteria</taxon>
        <taxon>Enterobacterales</taxon>
        <taxon>Erwiniaceae</taxon>
        <taxon>Erwinia</taxon>
    </lineage>
</organism>
<evidence type="ECO:0000256" key="8">
    <source>
        <dbReference type="ARBA" id="ARBA00022833"/>
    </source>
</evidence>
<evidence type="ECO:0000256" key="10">
    <source>
        <dbReference type="ARBA" id="ARBA00023065"/>
    </source>
</evidence>
<keyword evidence="5" id="KW-0479">Metal-binding</keyword>
<keyword evidence="7" id="KW-0574">Periplasm</keyword>
<evidence type="ECO:0000256" key="3">
    <source>
        <dbReference type="ARBA" id="ARBA00015915"/>
    </source>
</evidence>
<dbReference type="EMBL" id="LR217698">
    <property type="protein sequence ID" value="VFP78737.1"/>
    <property type="molecule type" value="Genomic_DNA"/>
</dbReference>
<protein>
    <recommendedName>
        <fullName evidence="3">High-affinity zinc uptake system protein ZnuA</fullName>
    </recommendedName>
</protein>
<dbReference type="GO" id="GO:0046872">
    <property type="term" value="F:metal ion binding"/>
    <property type="evidence" value="ECO:0007669"/>
    <property type="project" value="UniProtKB-KW"/>
</dbReference>
<name>A0A451CZW9_9GAMM</name>